<name>A0A249MV26_SPHXE</name>
<evidence type="ECO:0000313" key="2">
    <source>
        <dbReference type="Proteomes" id="UP000217141"/>
    </source>
</evidence>
<evidence type="ECO:0000313" key="1">
    <source>
        <dbReference type="EMBL" id="ASY44999.1"/>
    </source>
</evidence>
<sequence>MANDAAPPFWLVWCRRGRQPVYEHESYHSARAEAERLSRCNPGEAFYVLAPVARGGFDRFNLCWSHYAQIGNDTHDDFHGEHAPDLEQ</sequence>
<protein>
    <submittedName>
        <fullName evidence="1">Uncharacterized protein</fullName>
    </submittedName>
</protein>
<gene>
    <name evidence="1" type="ORF">CJD35_11515</name>
</gene>
<accession>A0A249MV26</accession>
<reference evidence="1 2" key="1">
    <citation type="submission" date="2017-08" db="EMBL/GenBank/DDBJ databases">
        <title>Whole Genome Sequence of Sphingobium hydrophobicum C1: Insights into Adaption to the Electronic-waste Contaminated Sediment.</title>
        <authorList>
            <person name="Song D."/>
            <person name="Chen X."/>
            <person name="Xu M."/>
        </authorList>
    </citation>
    <scope>NUCLEOTIDE SEQUENCE [LARGE SCALE GENOMIC DNA]</scope>
    <source>
        <strain evidence="1 2">C1</strain>
    </source>
</reference>
<proteinExistence type="predicted"/>
<dbReference type="RefSeq" id="WP_095687065.1">
    <property type="nucleotide sequence ID" value="NZ_CP022745.1"/>
</dbReference>
<dbReference type="EMBL" id="CP022745">
    <property type="protein sequence ID" value="ASY44999.1"/>
    <property type="molecule type" value="Genomic_DNA"/>
</dbReference>
<organism evidence="1 2">
    <name type="scientific">Sphingobium xenophagum</name>
    <dbReference type="NCBI Taxonomy" id="121428"/>
    <lineage>
        <taxon>Bacteria</taxon>
        <taxon>Pseudomonadati</taxon>
        <taxon>Pseudomonadota</taxon>
        <taxon>Alphaproteobacteria</taxon>
        <taxon>Sphingomonadales</taxon>
        <taxon>Sphingomonadaceae</taxon>
        <taxon>Sphingobium</taxon>
    </lineage>
</organism>
<dbReference type="Proteomes" id="UP000217141">
    <property type="component" value="Chromosome I"/>
</dbReference>
<dbReference type="AlphaFoldDB" id="A0A249MV26"/>
<dbReference type="KEGG" id="shyd:CJD35_11515"/>